<dbReference type="GO" id="GO:0005525">
    <property type="term" value="F:GTP binding"/>
    <property type="evidence" value="ECO:0007669"/>
    <property type="project" value="UniProtKB-KW"/>
</dbReference>
<evidence type="ECO:0000256" key="2">
    <source>
        <dbReference type="ARBA" id="ARBA00022741"/>
    </source>
</evidence>
<dbReference type="Gene3D" id="3.40.50.300">
    <property type="entry name" value="P-loop containing nucleotide triphosphate hydrolases"/>
    <property type="match status" value="1"/>
</dbReference>
<evidence type="ECO:0000256" key="1">
    <source>
        <dbReference type="ARBA" id="ARBA00008535"/>
    </source>
</evidence>
<feature type="domain" description="AIG1-type G" evidence="4">
    <location>
        <begin position="7"/>
        <end position="210"/>
    </location>
</feature>
<evidence type="ECO:0000313" key="5">
    <source>
        <dbReference type="EMBL" id="NXC43967.1"/>
    </source>
</evidence>
<dbReference type="EMBL" id="WBMW01002981">
    <property type="protein sequence ID" value="NXC43967.1"/>
    <property type="molecule type" value="Genomic_DNA"/>
</dbReference>
<dbReference type="AlphaFoldDB" id="A0A851NV86"/>
<name>A0A851NV86_9GALL</name>
<proteinExistence type="inferred from homology"/>
<dbReference type="OrthoDB" id="8954335at2759"/>
<evidence type="ECO:0000256" key="3">
    <source>
        <dbReference type="ARBA" id="ARBA00023134"/>
    </source>
</evidence>
<feature type="non-terminal residue" evidence="5">
    <location>
        <position position="222"/>
    </location>
</feature>
<comment type="similarity">
    <text evidence="1">Belongs to the TRAFAC class TrmE-Era-EngA-EngB-Septin-like GTPase superfamily. AIG1/Toc34/Toc159-like paraseptin GTPase family. IAN subfamily.</text>
</comment>
<gene>
    <name evidence="5" type="primary">Gimap6</name>
    <name evidence="5" type="ORF">PENPIL_R01228</name>
</gene>
<protein>
    <submittedName>
        <fullName evidence="5">GIMA6 GTPase</fullName>
    </submittedName>
</protein>
<accession>A0A851NV86</accession>
<reference evidence="5" key="1">
    <citation type="submission" date="2019-09" db="EMBL/GenBank/DDBJ databases">
        <title>Bird 10,000 Genomes (B10K) Project - Family phase.</title>
        <authorList>
            <person name="Zhang G."/>
        </authorList>
    </citation>
    <scope>NUCLEOTIDE SEQUENCE</scope>
    <source>
        <strain evidence="5">B10K-DU-001-08</strain>
        <tissue evidence="5">Muscle</tissue>
    </source>
</reference>
<dbReference type="PANTHER" id="PTHR10903:SF73">
    <property type="entry name" value="GTPASE IMAP FAMILY MEMBER 8"/>
    <property type="match status" value="1"/>
</dbReference>
<evidence type="ECO:0000313" key="6">
    <source>
        <dbReference type="Proteomes" id="UP000613066"/>
    </source>
</evidence>
<organism evidence="5 6">
    <name type="scientific">Penelope pileata</name>
    <dbReference type="NCBI Taxonomy" id="1118817"/>
    <lineage>
        <taxon>Eukaryota</taxon>
        <taxon>Metazoa</taxon>
        <taxon>Chordata</taxon>
        <taxon>Craniata</taxon>
        <taxon>Vertebrata</taxon>
        <taxon>Euteleostomi</taxon>
        <taxon>Archelosauria</taxon>
        <taxon>Archosauria</taxon>
        <taxon>Dinosauria</taxon>
        <taxon>Saurischia</taxon>
        <taxon>Theropoda</taxon>
        <taxon>Coelurosauria</taxon>
        <taxon>Aves</taxon>
        <taxon>Neognathae</taxon>
        <taxon>Galloanserae</taxon>
        <taxon>Galliformes</taxon>
        <taxon>Cracidae</taxon>
        <taxon>Penelope</taxon>
    </lineage>
</organism>
<evidence type="ECO:0000259" key="4">
    <source>
        <dbReference type="PROSITE" id="PS51720"/>
    </source>
</evidence>
<keyword evidence="3" id="KW-0342">GTP-binding</keyword>
<feature type="non-terminal residue" evidence="5">
    <location>
        <position position="1"/>
    </location>
</feature>
<dbReference type="PANTHER" id="PTHR10903">
    <property type="entry name" value="GTPASE, IMAP FAMILY MEMBER-RELATED"/>
    <property type="match status" value="1"/>
</dbReference>
<sequence length="222" mass="24682">LPRAGRNSAMRLLLVGKSGGGRSATGNTLLGRRAFESRLATKPVTQSCQKAHGRWGDEDIEVIDTADIFYAWGDSAEVCREILNCVELSSPGPHALLLVTQLGRFTQEDQQAVQSVQDIFGPNVFRHTVVVFTRGEELVGGSLHNYVTHTDNRALHNLIQSCGRRYCGINNRADGAEREQQRQGLMEVIQRVVQGNGGRCYSNEMYRDPHLTEEKVNYLVGR</sequence>
<dbReference type="InterPro" id="IPR027417">
    <property type="entry name" value="P-loop_NTPase"/>
</dbReference>
<dbReference type="FunFam" id="3.40.50.300:FF:000366">
    <property type="entry name" value="GTPase, IMAP family member 2"/>
    <property type="match status" value="1"/>
</dbReference>
<dbReference type="Pfam" id="PF04548">
    <property type="entry name" value="AIG1"/>
    <property type="match status" value="1"/>
</dbReference>
<dbReference type="CDD" id="cd01852">
    <property type="entry name" value="AIG1"/>
    <property type="match status" value="1"/>
</dbReference>
<keyword evidence="6" id="KW-1185">Reference proteome</keyword>
<keyword evidence="2" id="KW-0547">Nucleotide-binding</keyword>
<dbReference type="PROSITE" id="PS51720">
    <property type="entry name" value="G_AIG1"/>
    <property type="match status" value="1"/>
</dbReference>
<dbReference type="Proteomes" id="UP000613066">
    <property type="component" value="Unassembled WGS sequence"/>
</dbReference>
<dbReference type="InterPro" id="IPR045058">
    <property type="entry name" value="GIMA/IAN/Toc"/>
</dbReference>
<dbReference type="InterPro" id="IPR006703">
    <property type="entry name" value="G_AIG1"/>
</dbReference>
<dbReference type="SUPFAM" id="SSF52540">
    <property type="entry name" value="P-loop containing nucleoside triphosphate hydrolases"/>
    <property type="match status" value="1"/>
</dbReference>
<comment type="caution">
    <text evidence="5">The sequence shown here is derived from an EMBL/GenBank/DDBJ whole genome shotgun (WGS) entry which is preliminary data.</text>
</comment>